<keyword evidence="3" id="KW-1185">Reference proteome</keyword>
<feature type="compositionally biased region" description="Basic and acidic residues" evidence="1">
    <location>
        <begin position="81"/>
        <end position="100"/>
    </location>
</feature>
<gene>
    <name evidence="2" type="ORF">Nepgr_028275</name>
</gene>
<feature type="region of interest" description="Disordered" evidence="1">
    <location>
        <begin position="1"/>
        <end position="37"/>
    </location>
</feature>
<feature type="region of interest" description="Disordered" evidence="1">
    <location>
        <begin position="58"/>
        <end position="124"/>
    </location>
</feature>
<evidence type="ECO:0000313" key="3">
    <source>
        <dbReference type="Proteomes" id="UP001279734"/>
    </source>
</evidence>
<evidence type="ECO:0000256" key="1">
    <source>
        <dbReference type="SAM" id="MobiDB-lite"/>
    </source>
</evidence>
<organism evidence="2 3">
    <name type="scientific">Nepenthes gracilis</name>
    <name type="common">Slender pitcher plant</name>
    <dbReference type="NCBI Taxonomy" id="150966"/>
    <lineage>
        <taxon>Eukaryota</taxon>
        <taxon>Viridiplantae</taxon>
        <taxon>Streptophyta</taxon>
        <taxon>Embryophyta</taxon>
        <taxon>Tracheophyta</taxon>
        <taxon>Spermatophyta</taxon>
        <taxon>Magnoliopsida</taxon>
        <taxon>eudicotyledons</taxon>
        <taxon>Gunneridae</taxon>
        <taxon>Pentapetalae</taxon>
        <taxon>Caryophyllales</taxon>
        <taxon>Nepenthaceae</taxon>
        <taxon>Nepenthes</taxon>
    </lineage>
</organism>
<protein>
    <submittedName>
        <fullName evidence="2">Uncharacterized protein</fullName>
    </submittedName>
</protein>
<dbReference type="AlphaFoldDB" id="A0AAD3TDE9"/>
<accession>A0AAD3TDE9</accession>
<name>A0AAD3TDE9_NEPGR</name>
<proteinExistence type="predicted"/>
<reference evidence="2" key="1">
    <citation type="submission" date="2023-05" db="EMBL/GenBank/DDBJ databases">
        <title>Nepenthes gracilis genome sequencing.</title>
        <authorList>
            <person name="Fukushima K."/>
        </authorList>
    </citation>
    <scope>NUCLEOTIDE SEQUENCE</scope>
    <source>
        <strain evidence="2">SING2019-196</strain>
    </source>
</reference>
<sequence length="124" mass="14013">MAVGGADSFGINPGGFRRQASDYSPPASEREKRPLQSAEWAIEEISILSEIKATISGDRLPKCNNDQFSASKTCKRLMRPSKQEEKRETKSREKKEEGEHKWRKKESVGMAMPAPTEPDLHPIW</sequence>
<dbReference type="EMBL" id="BSYO01000031">
    <property type="protein sequence ID" value="GMH26432.1"/>
    <property type="molecule type" value="Genomic_DNA"/>
</dbReference>
<dbReference type="Proteomes" id="UP001279734">
    <property type="component" value="Unassembled WGS sequence"/>
</dbReference>
<evidence type="ECO:0000313" key="2">
    <source>
        <dbReference type="EMBL" id="GMH26432.1"/>
    </source>
</evidence>
<comment type="caution">
    <text evidence="2">The sequence shown here is derived from an EMBL/GenBank/DDBJ whole genome shotgun (WGS) entry which is preliminary data.</text>
</comment>